<dbReference type="InterPro" id="IPR004094">
    <property type="entry name" value="Antistasin-like"/>
</dbReference>
<reference evidence="5" key="1">
    <citation type="submission" date="2021-04" db="EMBL/GenBank/DDBJ databases">
        <authorList>
            <consortium name="Molecular Ecology Group"/>
        </authorList>
    </citation>
    <scope>NUCLEOTIDE SEQUENCE</scope>
</reference>
<evidence type="ECO:0000313" key="5">
    <source>
        <dbReference type="EMBL" id="CAG5132512.1"/>
    </source>
</evidence>
<dbReference type="GO" id="GO:0005576">
    <property type="term" value="C:extracellular region"/>
    <property type="evidence" value="ECO:0007669"/>
    <property type="project" value="InterPro"/>
</dbReference>
<accession>A0A8S3ZWT2</accession>
<dbReference type="SUPFAM" id="SSF57256">
    <property type="entry name" value="Elafin-like"/>
    <property type="match status" value="1"/>
</dbReference>
<evidence type="ECO:0000313" key="6">
    <source>
        <dbReference type="Proteomes" id="UP000678393"/>
    </source>
</evidence>
<protein>
    <recommendedName>
        <fullName evidence="7">WAP four-disulfide core domain 2</fullName>
    </recommendedName>
</protein>
<dbReference type="InterPro" id="IPR036645">
    <property type="entry name" value="Elafin-like_sf"/>
</dbReference>
<proteinExistence type="predicted"/>
<dbReference type="AlphaFoldDB" id="A0A8S3ZWT2"/>
<dbReference type="Gene3D" id="4.10.75.10">
    <property type="entry name" value="Elafin-like"/>
    <property type="match status" value="1"/>
</dbReference>
<dbReference type="PROSITE" id="PS51390">
    <property type="entry name" value="WAP"/>
    <property type="match status" value="1"/>
</dbReference>
<name>A0A8S3ZWT2_9EUPU</name>
<feature type="domain" description="WAP" evidence="4">
    <location>
        <begin position="111"/>
        <end position="158"/>
    </location>
</feature>
<dbReference type="PROSITE" id="PS51252">
    <property type="entry name" value="ANTISTASIN"/>
    <property type="match status" value="1"/>
</dbReference>
<sequence length="254" mass="27952">MSVCVCLALAEPSQDSLCVQKDCPAGQLCRVVMECPSPGMCSLKAECLVEAPHSWHLDLCIVGHPILEMRDGVLSNTLCNASLPCPGSGLAYCNDELWGVLGACCRSNPDSPVKPGQCLTDFSDHGFYCIDACNNDGDCRDTWKCCQYGCKRICRPPQVEYTCPSLCGENTYCLRPEMPRCWATGQCFSLGDCVACDPVCGLECPRGYVNDSRGCPICQCRPSVNNTENLFSKPQLFWLDYNRHHVVIISTFLF</sequence>
<dbReference type="GO" id="GO:0004867">
    <property type="term" value="F:serine-type endopeptidase inhibitor activity"/>
    <property type="evidence" value="ECO:0007669"/>
    <property type="project" value="UniProtKB-KW"/>
</dbReference>
<gene>
    <name evidence="5" type="ORF">CUNI_LOCUS18070</name>
</gene>
<dbReference type="InterPro" id="IPR008197">
    <property type="entry name" value="WAP_dom"/>
</dbReference>
<dbReference type="Proteomes" id="UP000678393">
    <property type="component" value="Unassembled WGS sequence"/>
</dbReference>
<dbReference type="Pfam" id="PF00095">
    <property type="entry name" value="WAP"/>
    <property type="match status" value="1"/>
</dbReference>
<dbReference type="EMBL" id="CAJHNH020005445">
    <property type="protein sequence ID" value="CAG5132512.1"/>
    <property type="molecule type" value="Genomic_DNA"/>
</dbReference>
<comment type="caution">
    <text evidence="5">The sequence shown here is derived from an EMBL/GenBank/DDBJ whole genome shotgun (WGS) entry which is preliminary data.</text>
</comment>
<keyword evidence="1" id="KW-0646">Protease inhibitor</keyword>
<evidence type="ECO:0000259" key="4">
    <source>
        <dbReference type="PROSITE" id="PS51390"/>
    </source>
</evidence>
<evidence type="ECO:0000256" key="1">
    <source>
        <dbReference type="ARBA" id="ARBA00022690"/>
    </source>
</evidence>
<dbReference type="Pfam" id="PF02822">
    <property type="entry name" value="Antistasin"/>
    <property type="match status" value="1"/>
</dbReference>
<keyword evidence="6" id="KW-1185">Reference proteome</keyword>
<organism evidence="5 6">
    <name type="scientific">Candidula unifasciata</name>
    <dbReference type="NCBI Taxonomy" id="100452"/>
    <lineage>
        <taxon>Eukaryota</taxon>
        <taxon>Metazoa</taxon>
        <taxon>Spiralia</taxon>
        <taxon>Lophotrochozoa</taxon>
        <taxon>Mollusca</taxon>
        <taxon>Gastropoda</taxon>
        <taxon>Heterobranchia</taxon>
        <taxon>Euthyneura</taxon>
        <taxon>Panpulmonata</taxon>
        <taxon>Eupulmonata</taxon>
        <taxon>Stylommatophora</taxon>
        <taxon>Helicina</taxon>
        <taxon>Helicoidea</taxon>
        <taxon>Geomitridae</taxon>
        <taxon>Candidula</taxon>
    </lineage>
</organism>
<dbReference type="OrthoDB" id="6039665at2759"/>
<keyword evidence="2" id="KW-0722">Serine protease inhibitor</keyword>
<feature type="domain" description="Antistasin-like" evidence="3">
    <location>
        <begin position="193"/>
        <end position="220"/>
    </location>
</feature>
<evidence type="ECO:0000259" key="3">
    <source>
        <dbReference type="PROSITE" id="PS51252"/>
    </source>
</evidence>
<evidence type="ECO:0000256" key="2">
    <source>
        <dbReference type="ARBA" id="ARBA00022900"/>
    </source>
</evidence>
<evidence type="ECO:0008006" key="7">
    <source>
        <dbReference type="Google" id="ProtNLM"/>
    </source>
</evidence>